<gene>
    <name evidence="3" type="ORF">P3W85_30410</name>
</gene>
<dbReference type="EMBL" id="JARJLM010000491">
    <property type="protein sequence ID" value="MDF3837237.1"/>
    <property type="molecule type" value="Genomic_DNA"/>
</dbReference>
<dbReference type="InterPro" id="IPR042100">
    <property type="entry name" value="Bug_dom1"/>
</dbReference>
<dbReference type="PANTHER" id="PTHR42928">
    <property type="entry name" value="TRICARBOXYLATE-BINDING PROTEIN"/>
    <property type="match status" value="1"/>
</dbReference>
<dbReference type="Gene3D" id="3.40.190.150">
    <property type="entry name" value="Bordetella uptake gene, domain 1"/>
    <property type="match status" value="1"/>
</dbReference>
<dbReference type="Pfam" id="PF03401">
    <property type="entry name" value="TctC"/>
    <property type="match status" value="1"/>
</dbReference>
<evidence type="ECO:0000313" key="3">
    <source>
        <dbReference type="EMBL" id="MDF3837237.1"/>
    </source>
</evidence>
<feature type="region of interest" description="Disordered" evidence="2">
    <location>
        <begin position="1"/>
        <end position="23"/>
    </location>
</feature>
<comment type="caution">
    <text evidence="3">The sequence shown here is derived from an EMBL/GenBank/DDBJ whole genome shotgun (WGS) entry which is preliminary data.</text>
</comment>
<name>A0ABT6AYA3_9BURK</name>
<evidence type="ECO:0000313" key="4">
    <source>
        <dbReference type="Proteomes" id="UP001216674"/>
    </source>
</evidence>
<organism evidence="3 4">
    <name type="scientific">Cupriavidus basilensis</name>
    <dbReference type="NCBI Taxonomy" id="68895"/>
    <lineage>
        <taxon>Bacteria</taxon>
        <taxon>Pseudomonadati</taxon>
        <taxon>Pseudomonadota</taxon>
        <taxon>Betaproteobacteria</taxon>
        <taxon>Burkholderiales</taxon>
        <taxon>Burkholderiaceae</taxon>
        <taxon>Cupriavidus</taxon>
    </lineage>
</organism>
<dbReference type="PANTHER" id="PTHR42928:SF5">
    <property type="entry name" value="BLR1237 PROTEIN"/>
    <property type="match status" value="1"/>
</dbReference>
<proteinExistence type="inferred from homology"/>
<dbReference type="Proteomes" id="UP001216674">
    <property type="component" value="Unassembled WGS sequence"/>
</dbReference>
<dbReference type="InterPro" id="IPR005064">
    <property type="entry name" value="BUG"/>
</dbReference>
<evidence type="ECO:0000256" key="1">
    <source>
        <dbReference type="ARBA" id="ARBA00006987"/>
    </source>
</evidence>
<feature type="compositionally biased region" description="Basic and acidic residues" evidence="2">
    <location>
        <begin position="1"/>
        <end position="18"/>
    </location>
</feature>
<comment type="similarity">
    <text evidence="1">Belongs to the UPF0065 (bug) family.</text>
</comment>
<dbReference type="PIRSF" id="PIRSF017082">
    <property type="entry name" value="YflP"/>
    <property type="match status" value="1"/>
</dbReference>
<reference evidence="3 4" key="1">
    <citation type="submission" date="2023-03" db="EMBL/GenBank/DDBJ databases">
        <title>Draft assemblies of triclosan tolerant bacteria isolated from returned activated sludge.</title>
        <authorList>
            <person name="Van Hamelsveld S."/>
        </authorList>
    </citation>
    <scope>NUCLEOTIDE SEQUENCE [LARGE SCALE GENOMIC DNA]</scope>
    <source>
        <strain evidence="3 4">GW210010_S58</strain>
    </source>
</reference>
<evidence type="ECO:0000256" key="2">
    <source>
        <dbReference type="SAM" id="MobiDB-lite"/>
    </source>
</evidence>
<accession>A0ABT6AYA3</accession>
<dbReference type="RefSeq" id="WP_276267505.1">
    <property type="nucleotide sequence ID" value="NZ_JARJLM010000491.1"/>
</dbReference>
<dbReference type="Gene3D" id="3.40.190.10">
    <property type="entry name" value="Periplasmic binding protein-like II"/>
    <property type="match status" value="1"/>
</dbReference>
<protein>
    <submittedName>
        <fullName evidence="3">Tripartite tricarboxylate transporter substrate binding protein</fullName>
    </submittedName>
</protein>
<keyword evidence="4" id="KW-1185">Reference proteome</keyword>
<sequence>MPEQDKKDGRQGKADKGTHARAGAAVRRARRGLVLLAPALLALAALPAPVLAAGADFPGHPVRLVVPFPPGGPTDLVSRIIARKMSEELGQQVLVDNRPGANGNIAAELVAKAPADGYTVLYNTSSIALSPALYKKLSYDVRRDFAPVAMTAMVPLVLEVNAQVPASSLAEFIRYLKANPGKLTYGSAGNGNVTHLAAFLFLQANGLSAVHVPYKGSAPALTDLAGGQVQFMADTINSSLPFIRDKRMKALAVTSSTRSSQLPDVPTVAETAIPGFDVGAWQGMLVPARTSPDIVHRLNAATQKALASPDVRASLAAQGAEPRGSSPEAYGRYLAQEIERWHKVVKDSGVTLD</sequence>
<dbReference type="SUPFAM" id="SSF53850">
    <property type="entry name" value="Periplasmic binding protein-like II"/>
    <property type="match status" value="1"/>
</dbReference>
<dbReference type="CDD" id="cd13578">
    <property type="entry name" value="PBP2_Bug27"/>
    <property type="match status" value="1"/>
</dbReference>